<dbReference type="AlphaFoldDB" id="A0ABD3SY25"/>
<gene>
    <name evidence="2" type="ORF">ACJIZ3_018326</name>
</gene>
<dbReference type="PANTHER" id="PTHR13382:SF22">
    <property type="entry name" value="F-BOX PROTEIN SKIP14"/>
    <property type="match status" value="1"/>
</dbReference>
<dbReference type="Gene3D" id="3.80.10.10">
    <property type="entry name" value="Ribonuclease Inhibitor"/>
    <property type="match status" value="1"/>
</dbReference>
<comment type="caution">
    <text evidence="2">The sequence shown here is derived from an EMBL/GenBank/DDBJ whole genome shotgun (WGS) entry which is preliminary data.</text>
</comment>
<evidence type="ECO:0000259" key="1">
    <source>
        <dbReference type="PROSITE" id="PS50181"/>
    </source>
</evidence>
<dbReference type="Gene3D" id="1.20.1280.50">
    <property type="match status" value="1"/>
</dbReference>
<dbReference type="InterPro" id="IPR036047">
    <property type="entry name" value="F-box-like_dom_sf"/>
</dbReference>
<evidence type="ECO:0000313" key="3">
    <source>
        <dbReference type="Proteomes" id="UP001634393"/>
    </source>
</evidence>
<dbReference type="Pfam" id="PF12937">
    <property type="entry name" value="F-box-like"/>
    <property type="match status" value="1"/>
</dbReference>
<keyword evidence="3" id="KW-1185">Reference proteome</keyword>
<proteinExistence type="predicted"/>
<accession>A0ABD3SY25</accession>
<reference evidence="2 3" key="1">
    <citation type="submission" date="2024-12" db="EMBL/GenBank/DDBJ databases">
        <title>The unique morphological basis and parallel evolutionary history of personate flowers in Penstemon.</title>
        <authorList>
            <person name="Depatie T.H."/>
            <person name="Wessinger C.A."/>
        </authorList>
    </citation>
    <scope>NUCLEOTIDE SEQUENCE [LARGE SCALE GENOMIC DNA]</scope>
    <source>
        <strain evidence="2">WTNN_2</strain>
        <tissue evidence="2">Leaf</tissue>
    </source>
</reference>
<name>A0ABD3SY25_9LAMI</name>
<dbReference type="EMBL" id="JBJXBP010000005">
    <property type="protein sequence ID" value="KAL3829524.1"/>
    <property type="molecule type" value="Genomic_DNA"/>
</dbReference>
<dbReference type="Proteomes" id="UP001634393">
    <property type="component" value="Unassembled WGS sequence"/>
</dbReference>
<protein>
    <recommendedName>
        <fullName evidence="1">F-box domain-containing protein</fullName>
    </recommendedName>
</protein>
<sequence length="466" mass="52951">MAFNEEENVFSDIRCFNEKSLDKEKKDIVNCEGSGSDEGCEDIVDLLPNDPFSMEFNLGFPSDPFGMDVNTSLPKYPFGMDFKLEATIEVFSDIIGDIGLNNCGFESHEAYEEKKLDENKYYAEVNLVWASSVKFEEEDGEIEVVDNGLVENSEDVSYGYNNMLGENMEDLMCFGCEKYQKEKVKIHEDSKGGEPNDALFFALGYLEVKDLLSVEMVCKSLRNAVQNDPLLWRSIYIEDPSNYKITDDNLMRLTNRAQGTLHTLSLERCLKITNSGLKHVFESNPRLTKLSVTGCTKLNLECLLHDVKVFNSIAKPGIKHLRIGEIVDATNQLVNDFKIVLGAANEDKKCSNYKPRYHCPGEIYLSLDDERVIDVEMCPKCQKMRQVYDCPIDSCQAKPGAIQTCRGCKLCIARCINCGCCLENKDYEETFSYDLMCLDCFSEIIKCKDRMSFSHENTSYHFFLCG</sequence>
<dbReference type="PANTHER" id="PTHR13382">
    <property type="entry name" value="MITOCHONDRIAL ATP SYNTHASE COUPLING FACTOR B"/>
    <property type="match status" value="1"/>
</dbReference>
<evidence type="ECO:0000313" key="2">
    <source>
        <dbReference type="EMBL" id="KAL3829524.1"/>
    </source>
</evidence>
<dbReference type="SUPFAM" id="SSF52047">
    <property type="entry name" value="RNI-like"/>
    <property type="match status" value="1"/>
</dbReference>
<dbReference type="PROSITE" id="PS50181">
    <property type="entry name" value="FBOX"/>
    <property type="match status" value="1"/>
</dbReference>
<dbReference type="InterPro" id="IPR032675">
    <property type="entry name" value="LRR_dom_sf"/>
</dbReference>
<dbReference type="InterPro" id="IPR050648">
    <property type="entry name" value="F-box_LRR-repeat"/>
</dbReference>
<feature type="domain" description="F-box" evidence="1">
    <location>
        <begin position="195"/>
        <end position="235"/>
    </location>
</feature>
<dbReference type="SUPFAM" id="SSF81383">
    <property type="entry name" value="F-box domain"/>
    <property type="match status" value="1"/>
</dbReference>
<dbReference type="InterPro" id="IPR001810">
    <property type="entry name" value="F-box_dom"/>
</dbReference>
<organism evidence="2 3">
    <name type="scientific">Penstemon smallii</name>
    <dbReference type="NCBI Taxonomy" id="265156"/>
    <lineage>
        <taxon>Eukaryota</taxon>
        <taxon>Viridiplantae</taxon>
        <taxon>Streptophyta</taxon>
        <taxon>Embryophyta</taxon>
        <taxon>Tracheophyta</taxon>
        <taxon>Spermatophyta</taxon>
        <taxon>Magnoliopsida</taxon>
        <taxon>eudicotyledons</taxon>
        <taxon>Gunneridae</taxon>
        <taxon>Pentapetalae</taxon>
        <taxon>asterids</taxon>
        <taxon>lamiids</taxon>
        <taxon>Lamiales</taxon>
        <taxon>Plantaginaceae</taxon>
        <taxon>Cheloneae</taxon>
        <taxon>Penstemon</taxon>
    </lineage>
</organism>